<dbReference type="PANTHER" id="PTHR30614">
    <property type="entry name" value="MEMBRANE COMPONENT OF AMINO ACID ABC TRANSPORTER"/>
    <property type="match status" value="1"/>
</dbReference>
<dbReference type="EMBL" id="CP011568">
    <property type="protein sequence ID" value="AKJ69445.1"/>
    <property type="molecule type" value="Genomic_DNA"/>
</dbReference>
<comment type="similarity">
    <text evidence="2">Belongs to the binding-protein-dependent transport system permease family. HisMQ subfamily.</text>
</comment>
<evidence type="ECO:0000313" key="11">
    <source>
        <dbReference type="Proteomes" id="UP000036700"/>
    </source>
</evidence>
<evidence type="ECO:0000313" key="10">
    <source>
        <dbReference type="EMBL" id="AKJ69445.1"/>
    </source>
</evidence>
<dbReference type="Gene3D" id="1.10.3720.10">
    <property type="entry name" value="MetI-like"/>
    <property type="match status" value="1"/>
</dbReference>
<gene>
    <name evidence="10" type="ORF">ABW99_15735</name>
</gene>
<dbReference type="CDD" id="cd06261">
    <property type="entry name" value="TM_PBP2"/>
    <property type="match status" value="1"/>
</dbReference>
<proteinExistence type="inferred from homology"/>
<keyword evidence="5 8" id="KW-0812">Transmembrane</keyword>
<feature type="transmembrane region" description="Helical" evidence="8">
    <location>
        <begin position="21"/>
        <end position="38"/>
    </location>
</feature>
<dbReference type="GO" id="GO:0006865">
    <property type="term" value="P:amino acid transport"/>
    <property type="evidence" value="ECO:0007669"/>
    <property type="project" value="TreeGrafter"/>
</dbReference>
<dbReference type="NCBIfam" id="TIGR01726">
    <property type="entry name" value="HEQRo_perm_3TM"/>
    <property type="match status" value="1"/>
</dbReference>
<evidence type="ECO:0000256" key="5">
    <source>
        <dbReference type="ARBA" id="ARBA00022692"/>
    </source>
</evidence>
<dbReference type="PROSITE" id="PS50928">
    <property type="entry name" value="ABC_TM1"/>
    <property type="match status" value="1"/>
</dbReference>
<dbReference type="KEGG" id="ptx:ABW99_15735"/>
<dbReference type="AlphaFoldDB" id="A0A0G3ER78"/>
<comment type="subcellular location">
    <subcellularLocation>
        <location evidence="1">Cell inner membrane</location>
        <topology evidence="1">Multi-pass membrane protein</topology>
    </subcellularLocation>
    <subcellularLocation>
        <location evidence="8">Cell membrane</location>
        <topology evidence="8">Multi-pass membrane protein</topology>
    </subcellularLocation>
</comment>
<dbReference type="SUPFAM" id="SSF161098">
    <property type="entry name" value="MetI-like"/>
    <property type="match status" value="1"/>
</dbReference>
<organism evidence="10 11">
    <name type="scientific">Pandoraea thiooxydans</name>
    <dbReference type="NCBI Taxonomy" id="445709"/>
    <lineage>
        <taxon>Bacteria</taxon>
        <taxon>Pseudomonadati</taxon>
        <taxon>Pseudomonadota</taxon>
        <taxon>Betaproteobacteria</taxon>
        <taxon>Burkholderiales</taxon>
        <taxon>Burkholderiaceae</taxon>
        <taxon>Pandoraea</taxon>
    </lineage>
</organism>
<dbReference type="InterPro" id="IPR043429">
    <property type="entry name" value="ArtM/GltK/GlnP/TcyL/YhdX-like"/>
</dbReference>
<keyword evidence="6 8" id="KW-1133">Transmembrane helix</keyword>
<keyword evidence="3 8" id="KW-0813">Transport</keyword>
<name>A0A0G3ER78_9BURK</name>
<evidence type="ECO:0000259" key="9">
    <source>
        <dbReference type="PROSITE" id="PS50928"/>
    </source>
</evidence>
<evidence type="ECO:0000256" key="7">
    <source>
        <dbReference type="ARBA" id="ARBA00023136"/>
    </source>
</evidence>
<dbReference type="InterPro" id="IPR000515">
    <property type="entry name" value="MetI-like"/>
</dbReference>
<feature type="domain" description="ABC transmembrane type-1" evidence="9">
    <location>
        <begin position="68"/>
        <end position="258"/>
    </location>
</feature>
<feature type="transmembrane region" description="Helical" evidence="8">
    <location>
        <begin position="239"/>
        <end position="258"/>
    </location>
</feature>
<dbReference type="GO" id="GO:0043190">
    <property type="term" value="C:ATP-binding cassette (ABC) transporter complex"/>
    <property type="evidence" value="ECO:0007669"/>
    <property type="project" value="InterPro"/>
</dbReference>
<dbReference type="OrthoDB" id="92598at2"/>
<dbReference type="InterPro" id="IPR010065">
    <property type="entry name" value="AA_ABC_transptr_permease_3TM"/>
</dbReference>
<protein>
    <recommendedName>
        <fullName evidence="9">ABC transmembrane type-1 domain-containing protein</fullName>
    </recommendedName>
</protein>
<evidence type="ECO:0000256" key="1">
    <source>
        <dbReference type="ARBA" id="ARBA00004429"/>
    </source>
</evidence>
<dbReference type="RefSeq" id="WP_047215354.1">
    <property type="nucleotide sequence ID" value="NZ_CP011568.3"/>
</dbReference>
<feature type="transmembrane region" description="Helical" evidence="8">
    <location>
        <begin position="74"/>
        <end position="94"/>
    </location>
</feature>
<dbReference type="PANTHER" id="PTHR30614:SF21">
    <property type="entry name" value="AMINO ACID ABC TRANSPORTER PERMEASE"/>
    <property type="match status" value="1"/>
</dbReference>
<keyword evidence="7 8" id="KW-0472">Membrane</keyword>
<feature type="transmembrane region" description="Helical" evidence="8">
    <location>
        <begin position="106"/>
        <end position="131"/>
    </location>
</feature>
<feature type="transmembrane region" description="Helical" evidence="8">
    <location>
        <begin position="137"/>
        <end position="156"/>
    </location>
</feature>
<dbReference type="PATRIC" id="fig|445709.3.peg.3329"/>
<sequence>MNTTTLLFEVPGPRGRRRNRLFEMVSWTILAGVTYIVMRTLDKNGAFDAAAWSPFGQWGVWRQLGLGLLNNVRAAVVGMLLSMILGCFLGWGLLSKRKLVRYPCRVFTDVFNGIPVLLLLFFTSLALPSWGLSLPDFWFLVITLSLYSTAVVGDLVRAGVQALPRGESEAAAALGFSGFQSMWLILLPQALRMMSPALVSQMVIVFKGTTLAFVLGGYFDLLRAATVLGAYYSRSLLQAQGIAAIAFMLINIALSQLASAIDRREKQRYGVQAVTLEGNVLQASAD</sequence>
<keyword evidence="4" id="KW-1003">Cell membrane</keyword>
<dbReference type="STRING" id="445709.ABW99_15735"/>
<evidence type="ECO:0000256" key="3">
    <source>
        <dbReference type="ARBA" id="ARBA00022448"/>
    </source>
</evidence>
<dbReference type="Proteomes" id="UP000036700">
    <property type="component" value="Chromosome"/>
</dbReference>
<evidence type="ECO:0000256" key="6">
    <source>
        <dbReference type="ARBA" id="ARBA00022989"/>
    </source>
</evidence>
<feature type="transmembrane region" description="Helical" evidence="8">
    <location>
        <begin position="198"/>
        <end position="219"/>
    </location>
</feature>
<keyword evidence="11" id="KW-1185">Reference proteome</keyword>
<evidence type="ECO:0000256" key="2">
    <source>
        <dbReference type="ARBA" id="ARBA00010072"/>
    </source>
</evidence>
<dbReference type="GO" id="GO:0022857">
    <property type="term" value="F:transmembrane transporter activity"/>
    <property type="evidence" value="ECO:0007669"/>
    <property type="project" value="InterPro"/>
</dbReference>
<accession>A0A0G3ER78</accession>
<reference evidence="11" key="1">
    <citation type="submission" date="2015-06" db="EMBL/GenBank/DDBJ databases">
        <authorList>
            <person name="Lim Y.L."/>
            <person name="Ee R."/>
            <person name="Yong D."/>
            <person name="How K.Y."/>
            <person name="Yin W.F."/>
            <person name="Chan K.G."/>
        </authorList>
    </citation>
    <scope>NUCLEOTIDE SEQUENCE [LARGE SCALE GENOMIC DNA]</scope>
    <source>
        <strain evidence="11">DSM 25325</strain>
    </source>
</reference>
<dbReference type="InterPro" id="IPR035906">
    <property type="entry name" value="MetI-like_sf"/>
</dbReference>
<dbReference type="Pfam" id="PF00528">
    <property type="entry name" value="BPD_transp_1"/>
    <property type="match status" value="1"/>
</dbReference>
<evidence type="ECO:0000256" key="4">
    <source>
        <dbReference type="ARBA" id="ARBA00022475"/>
    </source>
</evidence>
<evidence type="ECO:0000256" key="8">
    <source>
        <dbReference type="RuleBase" id="RU363032"/>
    </source>
</evidence>